<dbReference type="EMBL" id="LUGG01000027">
    <property type="protein sequence ID" value="OBZ66817.1"/>
    <property type="molecule type" value="Genomic_DNA"/>
</dbReference>
<accession>A0A1C7LS26</accession>
<organism evidence="1 2">
    <name type="scientific">Grifola frondosa</name>
    <name type="common">Maitake</name>
    <name type="synonym">Polyporus frondosus</name>
    <dbReference type="NCBI Taxonomy" id="5627"/>
    <lineage>
        <taxon>Eukaryota</taxon>
        <taxon>Fungi</taxon>
        <taxon>Dikarya</taxon>
        <taxon>Basidiomycota</taxon>
        <taxon>Agaricomycotina</taxon>
        <taxon>Agaricomycetes</taxon>
        <taxon>Polyporales</taxon>
        <taxon>Grifolaceae</taxon>
        <taxon>Grifola</taxon>
    </lineage>
</organism>
<dbReference type="OrthoDB" id="3270417at2759"/>
<dbReference type="Proteomes" id="UP000092993">
    <property type="component" value="Unassembled WGS sequence"/>
</dbReference>
<sequence>MSTRWYTGGSTSWVIPRNTDIWFDQLPQADDNRSPDTLHTILALHSCYFYLVSNYGQPRALGTAIWSFKLLVGIAVYLI</sequence>
<comment type="caution">
    <text evidence="1">The sequence shown here is derived from an EMBL/GenBank/DDBJ whole genome shotgun (WGS) entry which is preliminary data.</text>
</comment>
<proteinExistence type="predicted"/>
<gene>
    <name evidence="1" type="ORF">A0H81_13338</name>
</gene>
<evidence type="ECO:0000313" key="1">
    <source>
        <dbReference type="EMBL" id="OBZ66817.1"/>
    </source>
</evidence>
<name>A0A1C7LS26_GRIFR</name>
<keyword evidence="2" id="KW-1185">Reference proteome</keyword>
<protein>
    <submittedName>
        <fullName evidence="1">Uncharacterized protein</fullName>
    </submittedName>
</protein>
<dbReference type="AlphaFoldDB" id="A0A1C7LS26"/>
<evidence type="ECO:0000313" key="2">
    <source>
        <dbReference type="Proteomes" id="UP000092993"/>
    </source>
</evidence>
<reference evidence="1 2" key="1">
    <citation type="submission" date="2016-03" db="EMBL/GenBank/DDBJ databases">
        <title>Whole genome sequencing of Grifola frondosa 9006-11.</title>
        <authorList>
            <person name="Min B."/>
            <person name="Park H."/>
            <person name="Kim J.-G."/>
            <person name="Cho H."/>
            <person name="Oh Y.-L."/>
            <person name="Kong W.-S."/>
            <person name="Choi I.-G."/>
        </authorList>
    </citation>
    <scope>NUCLEOTIDE SEQUENCE [LARGE SCALE GENOMIC DNA]</scope>
    <source>
        <strain evidence="1 2">9006-11</strain>
    </source>
</reference>